<sequence>MPKVLTDEEIQCFRNRMCDHALASFAKSGVEGISLRGLAADLSCSRTTPYRYFKNKADILAALRQREFARVADTLEEALSLEPSLHNQLSALCHAYFNFALEYPDSYRVMYSVSQPDLSKYTALESEILRSSAPMRQVVKASVSAGILKGDPIDICYVIWAGVHGLISLHLSHMLGEQRDITRLASVMISSLVRSVSVAPTASDSIPNLKQVNDI</sequence>
<name>A0ABU9SVM2_9ALTE</name>
<dbReference type="PANTHER" id="PTHR30055:SF234">
    <property type="entry name" value="HTH-TYPE TRANSCRIPTIONAL REGULATOR BETI"/>
    <property type="match status" value="1"/>
</dbReference>
<keyword evidence="2 4" id="KW-0238">DNA-binding</keyword>
<dbReference type="PANTHER" id="PTHR30055">
    <property type="entry name" value="HTH-TYPE TRANSCRIPTIONAL REGULATOR RUTR"/>
    <property type="match status" value="1"/>
</dbReference>
<accession>A0ABU9SVM2</accession>
<dbReference type="RefSeq" id="WP_342881527.1">
    <property type="nucleotide sequence ID" value="NZ_JBBMQS010000004.1"/>
</dbReference>
<dbReference type="PROSITE" id="PS50977">
    <property type="entry name" value="HTH_TETR_2"/>
    <property type="match status" value="1"/>
</dbReference>
<keyword evidence="1" id="KW-0805">Transcription regulation</keyword>
<keyword evidence="3" id="KW-0804">Transcription</keyword>
<dbReference type="InterPro" id="IPR036271">
    <property type="entry name" value="Tet_transcr_reg_TetR-rel_C_sf"/>
</dbReference>
<organism evidence="6 7">
    <name type="scientific">Paraglaciecola mesophila</name>
    <dbReference type="NCBI Taxonomy" id="197222"/>
    <lineage>
        <taxon>Bacteria</taxon>
        <taxon>Pseudomonadati</taxon>
        <taxon>Pseudomonadota</taxon>
        <taxon>Gammaproteobacteria</taxon>
        <taxon>Alteromonadales</taxon>
        <taxon>Alteromonadaceae</taxon>
        <taxon>Paraglaciecola</taxon>
    </lineage>
</organism>
<reference evidence="6 7" key="1">
    <citation type="submission" date="2024-03" db="EMBL/GenBank/DDBJ databases">
        <title>Community enrichment and isolation of bacterial strains for fucoidan degradation.</title>
        <authorList>
            <person name="Sichert A."/>
        </authorList>
    </citation>
    <scope>NUCLEOTIDE SEQUENCE [LARGE SCALE GENOMIC DNA]</scope>
    <source>
        <strain evidence="6 7">AS12</strain>
    </source>
</reference>
<evidence type="ECO:0000313" key="6">
    <source>
        <dbReference type="EMBL" id="MEM5497553.1"/>
    </source>
</evidence>
<proteinExistence type="predicted"/>
<protein>
    <submittedName>
        <fullName evidence="6">WHG domain-containing protein</fullName>
    </submittedName>
</protein>
<dbReference type="SUPFAM" id="SSF46689">
    <property type="entry name" value="Homeodomain-like"/>
    <property type="match status" value="1"/>
</dbReference>
<dbReference type="Gene3D" id="1.10.357.10">
    <property type="entry name" value="Tetracycline Repressor, domain 2"/>
    <property type="match status" value="1"/>
</dbReference>
<evidence type="ECO:0000313" key="7">
    <source>
        <dbReference type="Proteomes" id="UP001461163"/>
    </source>
</evidence>
<dbReference type="Proteomes" id="UP001461163">
    <property type="component" value="Unassembled WGS sequence"/>
</dbReference>
<keyword evidence="7" id="KW-1185">Reference proteome</keyword>
<evidence type="ECO:0000256" key="3">
    <source>
        <dbReference type="ARBA" id="ARBA00023163"/>
    </source>
</evidence>
<evidence type="ECO:0000256" key="4">
    <source>
        <dbReference type="PROSITE-ProRule" id="PRU00335"/>
    </source>
</evidence>
<dbReference type="InterPro" id="IPR050109">
    <property type="entry name" value="HTH-type_TetR-like_transc_reg"/>
</dbReference>
<dbReference type="InterPro" id="IPR009057">
    <property type="entry name" value="Homeodomain-like_sf"/>
</dbReference>
<dbReference type="Pfam" id="PF00440">
    <property type="entry name" value="TetR_N"/>
    <property type="match status" value="1"/>
</dbReference>
<evidence type="ECO:0000256" key="2">
    <source>
        <dbReference type="ARBA" id="ARBA00023125"/>
    </source>
</evidence>
<dbReference type="SUPFAM" id="SSF48498">
    <property type="entry name" value="Tetracyclin repressor-like, C-terminal domain"/>
    <property type="match status" value="1"/>
</dbReference>
<gene>
    <name evidence="6" type="ORF">WNY77_09135</name>
</gene>
<dbReference type="InterPro" id="IPR001647">
    <property type="entry name" value="HTH_TetR"/>
</dbReference>
<evidence type="ECO:0000259" key="5">
    <source>
        <dbReference type="PROSITE" id="PS50977"/>
    </source>
</evidence>
<evidence type="ECO:0000256" key="1">
    <source>
        <dbReference type="ARBA" id="ARBA00023015"/>
    </source>
</evidence>
<feature type="domain" description="HTH tetR-type" evidence="5">
    <location>
        <begin position="11"/>
        <end position="71"/>
    </location>
</feature>
<dbReference type="InterPro" id="IPR025996">
    <property type="entry name" value="MT1864/Rv1816-like_C"/>
</dbReference>
<comment type="caution">
    <text evidence="6">The sequence shown here is derived from an EMBL/GenBank/DDBJ whole genome shotgun (WGS) entry which is preliminary data.</text>
</comment>
<feature type="DNA-binding region" description="H-T-H motif" evidence="4">
    <location>
        <begin position="34"/>
        <end position="53"/>
    </location>
</feature>
<dbReference type="EMBL" id="JBBMQS010000004">
    <property type="protein sequence ID" value="MEM5497553.1"/>
    <property type="molecule type" value="Genomic_DNA"/>
</dbReference>
<dbReference type="Pfam" id="PF13305">
    <property type="entry name" value="TetR_C_33"/>
    <property type="match status" value="1"/>
</dbReference>